<dbReference type="PANTHER" id="PTHR30329:SF21">
    <property type="entry name" value="LIPOPROTEIN YIAD-RELATED"/>
    <property type="match status" value="1"/>
</dbReference>
<dbReference type="InterPro" id="IPR006665">
    <property type="entry name" value="OmpA-like"/>
</dbReference>
<evidence type="ECO:0000256" key="2">
    <source>
        <dbReference type="ARBA" id="ARBA00023136"/>
    </source>
</evidence>
<evidence type="ECO:0000256" key="3">
    <source>
        <dbReference type="ARBA" id="ARBA00023237"/>
    </source>
</evidence>
<organism evidence="7 8">
    <name type="scientific">Rhabdobacter roseus</name>
    <dbReference type="NCBI Taxonomy" id="1655419"/>
    <lineage>
        <taxon>Bacteria</taxon>
        <taxon>Pseudomonadati</taxon>
        <taxon>Bacteroidota</taxon>
        <taxon>Cytophagia</taxon>
        <taxon>Cytophagales</taxon>
        <taxon>Cytophagaceae</taxon>
        <taxon>Rhabdobacter</taxon>
    </lineage>
</organism>
<evidence type="ECO:0000256" key="1">
    <source>
        <dbReference type="ARBA" id="ARBA00004442"/>
    </source>
</evidence>
<dbReference type="RefSeq" id="WP_184174926.1">
    <property type="nucleotide sequence ID" value="NZ_JACHGF010000004.1"/>
</dbReference>
<protein>
    <submittedName>
        <fullName evidence="7">OOP family OmpA-OmpF porin</fullName>
    </submittedName>
</protein>
<dbReference type="InterPro" id="IPR050330">
    <property type="entry name" value="Bact_OuterMem_StrucFunc"/>
</dbReference>
<evidence type="ECO:0000256" key="4">
    <source>
        <dbReference type="PROSITE-ProRule" id="PRU00473"/>
    </source>
</evidence>
<evidence type="ECO:0000313" key="8">
    <source>
        <dbReference type="Proteomes" id="UP000557307"/>
    </source>
</evidence>
<feature type="domain" description="OmpA-like" evidence="6">
    <location>
        <begin position="370"/>
        <end position="486"/>
    </location>
</feature>
<dbReference type="GO" id="GO:0009279">
    <property type="term" value="C:cell outer membrane"/>
    <property type="evidence" value="ECO:0007669"/>
    <property type="project" value="UniProtKB-SubCell"/>
</dbReference>
<comment type="subcellular location">
    <subcellularLocation>
        <location evidence="1">Cell outer membrane</location>
    </subcellularLocation>
</comment>
<dbReference type="AlphaFoldDB" id="A0A840TTJ1"/>
<evidence type="ECO:0000256" key="5">
    <source>
        <dbReference type="SAM" id="SignalP"/>
    </source>
</evidence>
<dbReference type="CDD" id="cd07185">
    <property type="entry name" value="OmpA_C-like"/>
    <property type="match status" value="1"/>
</dbReference>
<keyword evidence="3" id="KW-0998">Cell outer membrane</keyword>
<comment type="caution">
    <text evidence="7">The sequence shown here is derived from an EMBL/GenBank/DDBJ whole genome shotgun (WGS) entry which is preliminary data.</text>
</comment>
<keyword evidence="5" id="KW-0732">Signal</keyword>
<gene>
    <name evidence="7" type="ORF">HNQ92_003135</name>
</gene>
<keyword evidence="2 4" id="KW-0472">Membrane</keyword>
<dbReference type="InterPro" id="IPR036737">
    <property type="entry name" value="OmpA-like_sf"/>
</dbReference>
<reference evidence="7 8" key="1">
    <citation type="submission" date="2020-08" db="EMBL/GenBank/DDBJ databases">
        <title>Genomic Encyclopedia of Type Strains, Phase IV (KMG-IV): sequencing the most valuable type-strain genomes for metagenomic binning, comparative biology and taxonomic classification.</title>
        <authorList>
            <person name="Goeker M."/>
        </authorList>
    </citation>
    <scope>NUCLEOTIDE SEQUENCE [LARGE SCALE GENOMIC DNA]</scope>
    <source>
        <strain evidence="7 8">DSM 105074</strain>
    </source>
</reference>
<feature type="signal peptide" evidence="5">
    <location>
        <begin position="1"/>
        <end position="23"/>
    </location>
</feature>
<dbReference type="Pfam" id="PF00691">
    <property type="entry name" value="OmpA"/>
    <property type="match status" value="1"/>
</dbReference>
<name>A0A840TTJ1_9BACT</name>
<feature type="chain" id="PRO_5032383205" evidence="5">
    <location>
        <begin position="24"/>
        <end position="486"/>
    </location>
</feature>
<evidence type="ECO:0000259" key="6">
    <source>
        <dbReference type="PROSITE" id="PS51123"/>
    </source>
</evidence>
<dbReference type="Proteomes" id="UP000557307">
    <property type="component" value="Unassembled WGS sequence"/>
</dbReference>
<dbReference type="InterPro" id="IPR006664">
    <property type="entry name" value="OMP_bac"/>
</dbReference>
<dbReference type="Gene3D" id="3.30.1330.60">
    <property type="entry name" value="OmpA-like domain"/>
    <property type="match status" value="1"/>
</dbReference>
<sequence length="486" mass="54206">MKKVSLLISSLALGSLMALPLSAQQQQQPNSPDYNPRASYEGPYKLNTWSISIHGGPSQFFGDLREYDFTPVTKNSADSYSEWGTFQGGLTLNKQLTYLFGARLDVSTGALRGMKRRNYFRYFRGAYTDAALSGTVNLKGLLFGPTKMKHWKIDGYVGAGQVWYNSTAYELGTGRELRSTEGTTNDWIVPMGVTINYELTRRLDLGLDFRVNHTNSDFIDATYGGDYSRDPGDGFRIIDQPTSRKGNSALDKYGYGSVMLTYKLGKNPLRVSKVDGKYEYNPDQGGYYHLRYTDPKLLVKPPKILTLEEMDSVAKANRPADIDPRLLLDSDGDGVSDFFDKEPNSPAGSVVDGSGRVIDFDSYVKNALASGITCSEIFANVTFDTDKNVLKPEYREMLNNVAALMNRSGCRLQLAGHADRRASDRYNMALSRRRVEAVRNYLVNEAGLQDASKIIVDYFGAFKPIADSATRDGLMKNRRVELKLMP</sequence>
<dbReference type="PANTHER" id="PTHR30329">
    <property type="entry name" value="STATOR ELEMENT OF FLAGELLAR MOTOR COMPLEX"/>
    <property type="match status" value="1"/>
</dbReference>
<dbReference type="EMBL" id="JACHGF010000004">
    <property type="protein sequence ID" value="MBB5284987.1"/>
    <property type="molecule type" value="Genomic_DNA"/>
</dbReference>
<keyword evidence="8" id="KW-1185">Reference proteome</keyword>
<proteinExistence type="predicted"/>
<evidence type="ECO:0000313" key="7">
    <source>
        <dbReference type="EMBL" id="MBB5284987.1"/>
    </source>
</evidence>
<dbReference type="PRINTS" id="PR01021">
    <property type="entry name" value="OMPADOMAIN"/>
</dbReference>
<dbReference type="SUPFAM" id="SSF103088">
    <property type="entry name" value="OmpA-like"/>
    <property type="match status" value="1"/>
</dbReference>
<accession>A0A840TTJ1</accession>
<dbReference type="PROSITE" id="PS51123">
    <property type="entry name" value="OMPA_2"/>
    <property type="match status" value="1"/>
</dbReference>